<evidence type="ECO:0000256" key="3">
    <source>
        <dbReference type="ARBA" id="ARBA00022801"/>
    </source>
</evidence>
<dbReference type="PANTHER" id="PTHR43806:SF11">
    <property type="entry name" value="CEREVISIN-RELATED"/>
    <property type="match status" value="1"/>
</dbReference>
<comment type="similarity">
    <text evidence="1 5">Belongs to the peptidase S8 family.</text>
</comment>
<dbReference type="PROSITE" id="PS00138">
    <property type="entry name" value="SUBTILASE_SER"/>
    <property type="match status" value="1"/>
</dbReference>
<dbReference type="PRINTS" id="PR00723">
    <property type="entry name" value="SUBTILISIN"/>
</dbReference>
<evidence type="ECO:0000256" key="4">
    <source>
        <dbReference type="ARBA" id="ARBA00022825"/>
    </source>
</evidence>
<protein>
    <recommendedName>
        <fullName evidence="7">Peptidase S8/S53 domain-containing protein</fullName>
    </recommendedName>
</protein>
<dbReference type="InterPro" id="IPR050131">
    <property type="entry name" value="Peptidase_S8_subtilisin-like"/>
</dbReference>
<name>A0A6J4SP27_9ACTN</name>
<gene>
    <name evidence="8" type="ORF">AVDCRST_MAG30-1817</name>
</gene>
<keyword evidence="3 5" id="KW-0378">Hydrolase</keyword>
<feature type="chain" id="PRO_5026667985" description="Peptidase S8/S53 domain-containing protein" evidence="6">
    <location>
        <begin position="28"/>
        <end position="434"/>
    </location>
</feature>
<feature type="domain" description="Peptidase S8/S53" evidence="7">
    <location>
        <begin position="137"/>
        <end position="424"/>
    </location>
</feature>
<feature type="active site" description="Charge relay system" evidence="5">
    <location>
        <position position="373"/>
    </location>
</feature>
<evidence type="ECO:0000313" key="8">
    <source>
        <dbReference type="EMBL" id="CAA9499349.1"/>
    </source>
</evidence>
<dbReference type="InterPro" id="IPR015500">
    <property type="entry name" value="Peptidase_S8_subtilisin-rel"/>
</dbReference>
<evidence type="ECO:0000259" key="7">
    <source>
        <dbReference type="Pfam" id="PF00082"/>
    </source>
</evidence>
<dbReference type="PANTHER" id="PTHR43806">
    <property type="entry name" value="PEPTIDASE S8"/>
    <property type="match status" value="1"/>
</dbReference>
<evidence type="ECO:0000256" key="1">
    <source>
        <dbReference type="ARBA" id="ARBA00011073"/>
    </source>
</evidence>
<dbReference type="GO" id="GO:0004252">
    <property type="term" value="F:serine-type endopeptidase activity"/>
    <property type="evidence" value="ECO:0007669"/>
    <property type="project" value="UniProtKB-UniRule"/>
</dbReference>
<reference evidence="8" key="1">
    <citation type="submission" date="2020-02" db="EMBL/GenBank/DDBJ databases">
        <authorList>
            <person name="Meier V. D."/>
        </authorList>
    </citation>
    <scope>NUCLEOTIDE SEQUENCE</scope>
    <source>
        <strain evidence="8">AVDCRST_MAG30</strain>
    </source>
</reference>
<proteinExistence type="inferred from homology"/>
<keyword evidence="4 5" id="KW-0720">Serine protease</keyword>
<dbReference type="EMBL" id="CADCVS010000242">
    <property type="protein sequence ID" value="CAA9499349.1"/>
    <property type="molecule type" value="Genomic_DNA"/>
</dbReference>
<dbReference type="SUPFAM" id="SSF52743">
    <property type="entry name" value="Subtilisin-like"/>
    <property type="match status" value="1"/>
</dbReference>
<dbReference type="Gene3D" id="3.40.50.200">
    <property type="entry name" value="Peptidase S8/S53 domain"/>
    <property type="match status" value="1"/>
</dbReference>
<dbReference type="PROSITE" id="PS51892">
    <property type="entry name" value="SUBTILASE"/>
    <property type="match status" value="1"/>
</dbReference>
<evidence type="ECO:0000256" key="5">
    <source>
        <dbReference type="PROSITE-ProRule" id="PRU01240"/>
    </source>
</evidence>
<sequence length="434" mass="44568">MILALRPALLALLTVVAASVAPASAGATETVPGEVVVKFRAGATAAAAARGPEPVGHPRTVRVPNVPAALRRLRARADVVYAVPNVKARIAGFVPNDPGRGTTPGGWTEVQWNFAGPFGVNAPDAWQRMIELGRAGGRGVTVAVLDTGVAYRARRGFLQSPDLTPSRFVQGYDFVDGDPYANDRNGHGTHVASTIAERTGNGYGLTGLAYNATIMPVRVLDDRGEGDAAAIARGVRWAARRGADVINLSLEFGTDVRATEIPELLDAIRYAHRRGSLVVGASGNDGSAALAYPARATDVLAVGSTTEHGCLSSFSNTGAGLDLVAPGGGEDAPLADDPSCAPDLRSGRDISQVTLMGAGKRRFGIPGTYEGTSMAAPHASAVAALAIASGAIGPDPSPAAIERHLERTARDLGAPGFDPRYGAGLLDAAAAVRP</sequence>
<keyword evidence="2 5" id="KW-0645">Protease</keyword>
<feature type="active site" description="Charge relay system" evidence="5">
    <location>
        <position position="187"/>
    </location>
</feature>
<dbReference type="InterPro" id="IPR036852">
    <property type="entry name" value="Peptidase_S8/S53_dom_sf"/>
</dbReference>
<evidence type="ECO:0000256" key="2">
    <source>
        <dbReference type="ARBA" id="ARBA00022670"/>
    </source>
</evidence>
<feature type="non-terminal residue" evidence="8">
    <location>
        <position position="434"/>
    </location>
</feature>
<dbReference type="GO" id="GO:0006508">
    <property type="term" value="P:proteolysis"/>
    <property type="evidence" value="ECO:0007669"/>
    <property type="project" value="UniProtKB-KW"/>
</dbReference>
<dbReference type="InterPro" id="IPR000209">
    <property type="entry name" value="Peptidase_S8/S53_dom"/>
</dbReference>
<accession>A0A6J4SP27</accession>
<dbReference type="AlphaFoldDB" id="A0A6J4SP27"/>
<evidence type="ECO:0000256" key="6">
    <source>
        <dbReference type="SAM" id="SignalP"/>
    </source>
</evidence>
<feature type="active site" description="Charge relay system" evidence="5">
    <location>
        <position position="146"/>
    </location>
</feature>
<dbReference type="Pfam" id="PF00082">
    <property type="entry name" value="Peptidase_S8"/>
    <property type="match status" value="1"/>
</dbReference>
<dbReference type="InterPro" id="IPR023828">
    <property type="entry name" value="Peptidase_S8_Ser-AS"/>
</dbReference>
<keyword evidence="6" id="KW-0732">Signal</keyword>
<organism evidence="8">
    <name type="scientific">uncultured Solirubrobacteraceae bacterium</name>
    <dbReference type="NCBI Taxonomy" id="1162706"/>
    <lineage>
        <taxon>Bacteria</taxon>
        <taxon>Bacillati</taxon>
        <taxon>Actinomycetota</taxon>
        <taxon>Thermoleophilia</taxon>
        <taxon>Solirubrobacterales</taxon>
        <taxon>Solirubrobacteraceae</taxon>
        <taxon>environmental samples</taxon>
    </lineage>
</organism>
<feature type="signal peptide" evidence="6">
    <location>
        <begin position="1"/>
        <end position="27"/>
    </location>
</feature>